<feature type="domain" description="HTH marR-type" evidence="1">
    <location>
        <begin position="7"/>
        <end position="137"/>
    </location>
</feature>
<dbReference type="Pfam" id="PF12802">
    <property type="entry name" value="MarR_2"/>
    <property type="match status" value="1"/>
</dbReference>
<dbReference type="PANTHER" id="PTHR33164:SF43">
    <property type="entry name" value="HTH-TYPE TRANSCRIPTIONAL REPRESSOR YETL"/>
    <property type="match status" value="1"/>
</dbReference>
<dbReference type="InterPro" id="IPR036390">
    <property type="entry name" value="WH_DNA-bd_sf"/>
</dbReference>
<dbReference type="SUPFAM" id="SSF46785">
    <property type="entry name" value="Winged helix' DNA-binding domain"/>
    <property type="match status" value="1"/>
</dbReference>
<dbReference type="PROSITE" id="PS50995">
    <property type="entry name" value="HTH_MARR_2"/>
    <property type="match status" value="1"/>
</dbReference>
<dbReference type="RefSeq" id="WP_353979239.1">
    <property type="nucleotide sequence ID" value="NZ_CP159578.1"/>
</dbReference>
<organism evidence="2">
    <name type="scientific">Salinicola endophyticus</name>
    <dbReference type="NCBI Taxonomy" id="1949083"/>
    <lineage>
        <taxon>Bacteria</taxon>
        <taxon>Pseudomonadati</taxon>
        <taxon>Pseudomonadota</taxon>
        <taxon>Gammaproteobacteria</taxon>
        <taxon>Oceanospirillales</taxon>
        <taxon>Halomonadaceae</taxon>
        <taxon>Salinicola</taxon>
    </lineage>
</organism>
<dbReference type="Gene3D" id="1.10.10.10">
    <property type="entry name" value="Winged helix-like DNA-binding domain superfamily/Winged helix DNA-binding domain"/>
    <property type="match status" value="1"/>
</dbReference>
<dbReference type="PRINTS" id="PR00598">
    <property type="entry name" value="HTHMARR"/>
</dbReference>
<reference evidence="2" key="1">
    <citation type="submission" date="2024-06" db="EMBL/GenBank/DDBJ databases">
        <title>Complete genome of Salinicola endophyticus HNIBRBA4755.</title>
        <authorList>
            <person name="Shin S.Y."/>
            <person name="Kang H."/>
            <person name="Song J."/>
        </authorList>
    </citation>
    <scope>NUCLEOTIDE SEQUENCE</scope>
    <source>
        <strain evidence="2">HNIBRBA4755</strain>
    </source>
</reference>
<dbReference type="InterPro" id="IPR039422">
    <property type="entry name" value="MarR/SlyA-like"/>
</dbReference>
<gene>
    <name evidence="2" type="ORF">ABV408_12325</name>
</gene>
<dbReference type="GO" id="GO:0006950">
    <property type="term" value="P:response to stress"/>
    <property type="evidence" value="ECO:0007669"/>
    <property type="project" value="TreeGrafter"/>
</dbReference>
<dbReference type="EMBL" id="CP159578">
    <property type="protein sequence ID" value="XCJ78222.1"/>
    <property type="molecule type" value="Genomic_DNA"/>
</dbReference>
<sequence>MPQALAGDTLHRLLHAYKRALRRAYDDERLGLGVAQIRTLKAIRNLSPCSASAIAPRLRWDKAQLARLLSDLDRRELVCRRPAPDDGRRQQLTLSDAGRAMLARVDACEQRAHTRLAKGLSEAELTAFETLAQRLIDNLERPIPPSD</sequence>
<proteinExistence type="predicted"/>
<dbReference type="InterPro" id="IPR036388">
    <property type="entry name" value="WH-like_DNA-bd_sf"/>
</dbReference>
<evidence type="ECO:0000313" key="2">
    <source>
        <dbReference type="EMBL" id="XCJ78222.1"/>
    </source>
</evidence>
<name>A0AB74U4P4_9GAMM</name>
<dbReference type="AlphaFoldDB" id="A0AB74U4P4"/>
<evidence type="ECO:0000259" key="1">
    <source>
        <dbReference type="PROSITE" id="PS50995"/>
    </source>
</evidence>
<dbReference type="GO" id="GO:0003700">
    <property type="term" value="F:DNA-binding transcription factor activity"/>
    <property type="evidence" value="ECO:0007669"/>
    <property type="project" value="InterPro"/>
</dbReference>
<dbReference type="PANTHER" id="PTHR33164">
    <property type="entry name" value="TRANSCRIPTIONAL REGULATOR, MARR FAMILY"/>
    <property type="match status" value="1"/>
</dbReference>
<dbReference type="InterPro" id="IPR000835">
    <property type="entry name" value="HTH_MarR-typ"/>
</dbReference>
<protein>
    <submittedName>
        <fullName evidence="2">MarR family winged helix-turn-helix transcriptional regulator</fullName>
    </submittedName>
</protein>
<accession>A0AB74U4P4</accession>
<dbReference type="SMART" id="SM00347">
    <property type="entry name" value="HTH_MARR"/>
    <property type="match status" value="1"/>
</dbReference>